<proteinExistence type="predicted"/>
<reference evidence="1" key="1">
    <citation type="journal article" date="2020" name="mSystems">
        <title>Genome- and Community-Level Interaction Insights into Carbon Utilization and Element Cycling Functions of Hydrothermarchaeota in Hydrothermal Sediment.</title>
        <authorList>
            <person name="Zhou Z."/>
            <person name="Liu Y."/>
            <person name="Xu W."/>
            <person name="Pan J."/>
            <person name="Luo Z.H."/>
            <person name="Li M."/>
        </authorList>
    </citation>
    <scope>NUCLEOTIDE SEQUENCE [LARGE SCALE GENOMIC DNA]</scope>
    <source>
        <strain evidence="1">HyVt-237</strain>
    </source>
</reference>
<dbReference type="Proteomes" id="UP000885931">
    <property type="component" value="Unassembled WGS sequence"/>
</dbReference>
<dbReference type="AlphaFoldDB" id="A0A7C0XBN4"/>
<accession>A0A7C0XBN4</accession>
<comment type="caution">
    <text evidence="1">The sequence shown here is derived from an EMBL/GenBank/DDBJ whole genome shotgun (WGS) entry which is preliminary data.</text>
</comment>
<feature type="non-terminal residue" evidence="1">
    <location>
        <position position="306"/>
    </location>
</feature>
<sequence length="306" mass="34717">MTESWSSDRIAKEKEADKNGLADMFFPRAIKASSRRRDKKVRFVESTAVPASILEELNSGGFNERLLNALSQWRIDYPDRGDSYLDEKTKQVLSVLEKILTRGRITLLSPALERKLLGWFGRGGELKADLYLSVFLLGYERSADPGDFDRAEEAVFYGEVCPYILGRNFHQFVVPGISLSTLIDEEPPPRVRELQRVDFALFHPLIWNPLAIDIEGRIPIDEEKKYEALLRAGYQVLRIKAEDLMEMDADDIAEKYSMLGEIKNMLTGLTEPPISLARLAYAFKFAHELQFALLTGLLEGLLTPGE</sequence>
<name>A0A7C0XBN4_UNCW3</name>
<evidence type="ECO:0000313" key="1">
    <source>
        <dbReference type="EMBL" id="HDM90915.1"/>
    </source>
</evidence>
<gene>
    <name evidence="1" type="ORF">ENG67_06895</name>
</gene>
<protein>
    <submittedName>
        <fullName evidence="1">Uncharacterized protein</fullName>
    </submittedName>
</protein>
<dbReference type="EMBL" id="DRBW01000252">
    <property type="protein sequence ID" value="HDM90915.1"/>
    <property type="molecule type" value="Genomic_DNA"/>
</dbReference>
<organism evidence="1">
    <name type="scientific">candidate division WOR-3 bacterium</name>
    <dbReference type="NCBI Taxonomy" id="2052148"/>
    <lineage>
        <taxon>Bacteria</taxon>
        <taxon>Bacteria division WOR-3</taxon>
    </lineage>
</organism>